<evidence type="ECO:0000313" key="3">
    <source>
        <dbReference type="Proteomes" id="UP000315295"/>
    </source>
</evidence>
<comment type="caution">
    <text evidence="2">The sequence shown here is derived from an EMBL/GenBank/DDBJ whole genome shotgun (WGS) entry which is preliminary data.</text>
</comment>
<dbReference type="AlphaFoldDB" id="A0A540MQ73"/>
<evidence type="ECO:0000256" key="1">
    <source>
        <dbReference type="SAM" id="MobiDB-lite"/>
    </source>
</evidence>
<protein>
    <submittedName>
        <fullName evidence="2">Uncharacterized protein</fullName>
    </submittedName>
</protein>
<organism evidence="2 3">
    <name type="scientific">Malus baccata</name>
    <name type="common">Siberian crab apple</name>
    <name type="synonym">Pyrus baccata</name>
    <dbReference type="NCBI Taxonomy" id="106549"/>
    <lineage>
        <taxon>Eukaryota</taxon>
        <taxon>Viridiplantae</taxon>
        <taxon>Streptophyta</taxon>
        <taxon>Embryophyta</taxon>
        <taxon>Tracheophyta</taxon>
        <taxon>Spermatophyta</taxon>
        <taxon>Magnoliopsida</taxon>
        <taxon>eudicotyledons</taxon>
        <taxon>Gunneridae</taxon>
        <taxon>Pentapetalae</taxon>
        <taxon>rosids</taxon>
        <taxon>fabids</taxon>
        <taxon>Rosales</taxon>
        <taxon>Rosaceae</taxon>
        <taxon>Amygdaloideae</taxon>
        <taxon>Maleae</taxon>
        <taxon>Malus</taxon>
    </lineage>
</organism>
<gene>
    <name evidence="2" type="ORF">C1H46_013462</name>
</gene>
<sequence>MDLLHHQKGSSTDLGADAFRGKLLTLPCRFMPSGSPIEICHTRKIFQLLMLVLFLLQGPEICEKNDDGSTGTAPNRISRKGNHHGVGSVLDPSFKGITH</sequence>
<dbReference type="Proteomes" id="UP000315295">
    <property type="component" value="Unassembled WGS sequence"/>
</dbReference>
<keyword evidence="3" id="KW-1185">Reference proteome</keyword>
<feature type="region of interest" description="Disordered" evidence="1">
    <location>
        <begin position="65"/>
        <end position="99"/>
    </location>
</feature>
<proteinExistence type="predicted"/>
<reference evidence="2 3" key="1">
    <citation type="journal article" date="2019" name="G3 (Bethesda)">
        <title>Sequencing of a Wild Apple (Malus baccata) Genome Unravels the Differences Between Cultivated and Wild Apple Species Regarding Disease Resistance and Cold Tolerance.</title>
        <authorList>
            <person name="Chen X."/>
        </authorList>
    </citation>
    <scope>NUCLEOTIDE SEQUENCE [LARGE SCALE GENOMIC DNA]</scope>
    <source>
        <strain evidence="3">cv. Shandingzi</strain>
        <tissue evidence="2">Leaves</tissue>
    </source>
</reference>
<dbReference type="EMBL" id="VIEB01000204">
    <property type="protein sequence ID" value="TQE00922.1"/>
    <property type="molecule type" value="Genomic_DNA"/>
</dbReference>
<name>A0A540MQ73_MALBA</name>
<accession>A0A540MQ73</accession>
<evidence type="ECO:0000313" key="2">
    <source>
        <dbReference type="EMBL" id="TQE00922.1"/>
    </source>
</evidence>